<comment type="similarity">
    <text evidence="2">Belongs to the amino acid-polyamine-organocation (APC) superfamily. Spore germination protein (SGP) (TC 2.A.3.9) family.</text>
</comment>
<evidence type="ECO:0000256" key="4">
    <source>
        <dbReference type="ARBA" id="ARBA00022544"/>
    </source>
</evidence>
<dbReference type="AlphaFoldDB" id="A0A0D5NPD7"/>
<keyword evidence="5 8" id="KW-0812">Transmembrane</keyword>
<feature type="transmembrane region" description="Helical" evidence="8">
    <location>
        <begin position="20"/>
        <end position="43"/>
    </location>
</feature>
<dbReference type="Pfam" id="PF03845">
    <property type="entry name" value="Spore_permease"/>
    <property type="match status" value="1"/>
</dbReference>
<dbReference type="Gene3D" id="1.20.1740.10">
    <property type="entry name" value="Amino acid/polyamine transporter I"/>
    <property type="match status" value="1"/>
</dbReference>
<feature type="transmembrane region" description="Helical" evidence="8">
    <location>
        <begin position="124"/>
        <end position="144"/>
    </location>
</feature>
<reference evidence="10" key="2">
    <citation type="submission" date="2015-03" db="EMBL/GenBank/DDBJ databases">
        <title>Genome sequence of Paenibacillus beijingensis strain DSM 24997T.</title>
        <authorList>
            <person name="Kwak Y."/>
            <person name="Shin J.-H."/>
        </authorList>
    </citation>
    <scope>NUCLEOTIDE SEQUENCE [LARGE SCALE GENOMIC DNA]</scope>
    <source>
        <strain evidence="10">DSM 24997</strain>
    </source>
</reference>
<dbReference type="Proteomes" id="UP000032633">
    <property type="component" value="Chromosome"/>
</dbReference>
<keyword evidence="3" id="KW-0813">Transport</keyword>
<evidence type="ECO:0000256" key="5">
    <source>
        <dbReference type="ARBA" id="ARBA00022692"/>
    </source>
</evidence>
<evidence type="ECO:0000313" key="10">
    <source>
        <dbReference type="Proteomes" id="UP000032633"/>
    </source>
</evidence>
<feature type="transmembrane region" description="Helical" evidence="8">
    <location>
        <begin position="156"/>
        <end position="174"/>
    </location>
</feature>
<organism evidence="9 10">
    <name type="scientific">Paenibacillus beijingensis</name>
    <dbReference type="NCBI Taxonomy" id="1126833"/>
    <lineage>
        <taxon>Bacteria</taxon>
        <taxon>Bacillati</taxon>
        <taxon>Bacillota</taxon>
        <taxon>Bacilli</taxon>
        <taxon>Bacillales</taxon>
        <taxon>Paenibacillaceae</taxon>
        <taxon>Paenibacillus</taxon>
    </lineage>
</organism>
<feature type="transmembrane region" description="Helical" evidence="8">
    <location>
        <begin position="280"/>
        <end position="305"/>
    </location>
</feature>
<dbReference type="PANTHER" id="PTHR34975:SF2">
    <property type="entry name" value="SPORE GERMINATION PROTEIN A2"/>
    <property type="match status" value="1"/>
</dbReference>
<keyword evidence="6 8" id="KW-1133">Transmembrane helix</keyword>
<gene>
    <name evidence="9" type="ORF">VN24_23950</name>
</gene>
<feature type="transmembrane region" description="Helical" evidence="8">
    <location>
        <begin position="348"/>
        <end position="366"/>
    </location>
</feature>
<dbReference type="InterPro" id="IPR004761">
    <property type="entry name" value="Spore_GerAB"/>
</dbReference>
<dbReference type="PANTHER" id="PTHR34975">
    <property type="entry name" value="SPORE GERMINATION PROTEIN A2"/>
    <property type="match status" value="1"/>
</dbReference>
<keyword evidence="10" id="KW-1185">Reference proteome</keyword>
<dbReference type="EMBL" id="CP011058">
    <property type="protein sequence ID" value="AJY77045.1"/>
    <property type="molecule type" value="Genomic_DNA"/>
</dbReference>
<name>A0A0D5NPD7_9BACL</name>
<dbReference type="GO" id="GO:0016020">
    <property type="term" value="C:membrane"/>
    <property type="evidence" value="ECO:0007669"/>
    <property type="project" value="UniProtKB-SubCell"/>
</dbReference>
<protein>
    <submittedName>
        <fullName evidence="9">Spore gernimation protein</fullName>
    </submittedName>
</protein>
<keyword evidence="7 8" id="KW-0472">Membrane</keyword>
<evidence type="ECO:0000256" key="6">
    <source>
        <dbReference type="ARBA" id="ARBA00022989"/>
    </source>
</evidence>
<dbReference type="KEGG" id="pbj:VN24_23950"/>
<feature type="transmembrane region" description="Helical" evidence="8">
    <location>
        <begin position="317"/>
        <end position="336"/>
    </location>
</feature>
<evidence type="ECO:0000256" key="2">
    <source>
        <dbReference type="ARBA" id="ARBA00007998"/>
    </source>
</evidence>
<keyword evidence="4" id="KW-0309">Germination</keyword>
<evidence type="ECO:0000256" key="7">
    <source>
        <dbReference type="ARBA" id="ARBA00023136"/>
    </source>
</evidence>
<feature type="transmembrane region" description="Helical" evidence="8">
    <location>
        <begin position="93"/>
        <end position="112"/>
    </location>
</feature>
<dbReference type="NCBIfam" id="TIGR00912">
    <property type="entry name" value="2A0309"/>
    <property type="match status" value="1"/>
</dbReference>
<evidence type="ECO:0000256" key="1">
    <source>
        <dbReference type="ARBA" id="ARBA00004141"/>
    </source>
</evidence>
<feature type="transmembrane region" description="Helical" evidence="8">
    <location>
        <begin position="194"/>
        <end position="216"/>
    </location>
</feature>
<evidence type="ECO:0000256" key="8">
    <source>
        <dbReference type="SAM" id="Phobius"/>
    </source>
</evidence>
<dbReference type="PATRIC" id="fig|1126833.4.peg.5266"/>
<dbReference type="GO" id="GO:0009847">
    <property type="term" value="P:spore germination"/>
    <property type="evidence" value="ECO:0007669"/>
    <property type="project" value="InterPro"/>
</dbReference>
<feature type="transmembrane region" description="Helical" evidence="8">
    <location>
        <begin position="228"/>
        <end position="251"/>
    </location>
</feature>
<dbReference type="HOGENOM" id="CLU_047547_0_2_9"/>
<sequence>MAIRKRESDKVESPRQITVLQATAIVVSTIIGVGVLALPSIAVKVADTGAPLVTLLGVAIAVVGLVLITLLGIRFPNQSIMQYSEDIIGKWPAWIGSACLIAFFAVLTSLTAREFGEVVETSVLQMTSLEVTVIVMLLLAAISARNDITTLAYIHFFYSPILIFPIMLMLALSMKNADPLNRLPIWGNEAGGMLEGAVTVAALFQGSFIVTVVIPAMRRPEKVMTASLWGILIAGGHYVLIVAGAVSVFGAEEIKHLLWPTLELAKATSLPANVLERLDAAFLAVWVTAVFTTLYSSYFLVIHGISKLFRLRDHKMFSFFMLPFVFVMAMVPQNIFQMYRIIEVVGRFGLMMTIVYPGLLWTVSIIRKKRGDQVENKPMDETG</sequence>
<evidence type="ECO:0000313" key="9">
    <source>
        <dbReference type="EMBL" id="AJY77045.1"/>
    </source>
</evidence>
<accession>A0A0D5NPD7</accession>
<evidence type="ECO:0000256" key="3">
    <source>
        <dbReference type="ARBA" id="ARBA00022448"/>
    </source>
</evidence>
<reference evidence="9 10" key="1">
    <citation type="journal article" date="2015" name="J. Biotechnol.">
        <title>Complete genome sequence of Paenibacillus beijingensis 7188(T) (=DSM 24997(T)), a novel rhizobacterium from jujube garden soil.</title>
        <authorList>
            <person name="Kwak Y."/>
            <person name="Shin J.H."/>
        </authorList>
    </citation>
    <scope>NUCLEOTIDE SEQUENCE [LARGE SCALE GENOMIC DNA]</scope>
    <source>
        <strain evidence="9 10">DSM 24997</strain>
    </source>
</reference>
<proteinExistence type="inferred from homology"/>
<feature type="transmembrane region" description="Helical" evidence="8">
    <location>
        <begin position="49"/>
        <end position="73"/>
    </location>
</feature>
<dbReference type="STRING" id="1126833.VN24_23950"/>
<comment type="subcellular location">
    <subcellularLocation>
        <location evidence="1">Membrane</location>
        <topology evidence="1">Multi-pass membrane protein</topology>
    </subcellularLocation>
</comment>